<evidence type="ECO:0000256" key="1">
    <source>
        <dbReference type="SAM" id="MobiDB-lite"/>
    </source>
</evidence>
<dbReference type="EMBL" id="LSLI01000102">
    <property type="protein sequence ID" value="KXS31063.1"/>
    <property type="molecule type" value="Genomic_DNA"/>
</dbReference>
<evidence type="ECO:0000313" key="3">
    <source>
        <dbReference type="Proteomes" id="UP000070578"/>
    </source>
</evidence>
<dbReference type="Proteomes" id="UP000070578">
    <property type="component" value="Unassembled WGS sequence"/>
</dbReference>
<organism evidence="2 3">
    <name type="scientific">Candidatus Gallionella acididurans</name>
    <dbReference type="NCBI Taxonomy" id="1796491"/>
    <lineage>
        <taxon>Bacteria</taxon>
        <taxon>Pseudomonadati</taxon>
        <taxon>Pseudomonadota</taxon>
        <taxon>Betaproteobacteria</taxon>
        <taxon>Nitrosomonadales</taxon>
        <taxon>Gallionellaceae</taxon>
        <taxon>Gallionella</taxon>
    </lineage>
</organism>
<proteinExistence type="predicted"/>
<gene>
    <name evidence="2" type="ORF">AWT59_2803</name>
</gene>
<sequence>MEEGCDRHNASLSNCLQNLPAASVIAAIRRLSGEEPGLEQSPLVPANKRRAALPLG</sequence>
<evidence type="ECO:0000313" key="2">
    <source>
        <dbReference type="EMBL" id="KXS31063.1"/>
    </source>
</evidence>
<reference evidence="2 3" key="2">
    <citation type="submission" date="2016-03" db="EMBL/GenBank/DDBJ databases">
        <title>New uncultured bacterium of the family Gallionellaceae from acid mine drainage: description and reconstruction of genome based on metagenomic analysis of microbial community.</title>
        <authorList>
            <person name="Kadnikov V."/>
            <person name="Ivasenko D."/>
            <person name="Beletsky A."/>
            <person name="Mardanov A."/>
            <person name="Danilova E."/>
            <person name="Pimenov N."/>
            <person name="Karnachuk O."/>
            <person name="Ravin N."/>
        </authorList>
    </citation>
    <scope>NUCLEOTIDE SEQUENCE [LARGE SCALE GENOMIC DNA]</scope>
    <source>
        <strain evidence="2">ShG14-8</strain>
    </source>
</reference>
<feature type="region of interest" description="Disordered" evidence="1">
    <location>
        <begin position="36"/>
        <end position="56"/>
    </location>
</feature>
<name>A0A139BQH6_9PROT</name>
<protein>
    <submittedName>
        <fullName evidence="2">Uncharacterized protein</fullName>
    </submittedName>
</protein>
<comment type="caution">
    <text evidence="2">The sequence shown here is derived from an EMBL/GenBank/DDBJ whole genome shotgun (WGS) entry which is preliminary data.</text>
</comment>
<feature type="compositionally biased region" description="Basic residues" evidence="1">
    <location>
        <begin position="47"/>
        <end position="56"/>
    </location>
</feature>
<accession>A0A139BQH6</accession>
<dbReference type="AlphaFoldDB" id="A0A139BQH6"/>
<reference evidence="2 3" key="1">
    <citation type="submission" date="2016-02" db="EMBL/GenBank/DDBJ databases">
        <authorList>
            <person name="Wen L."/>
            <person name="He K."/>
            <person name="Yang H."/>
        </authorList>
    </citation>
    <scope>NUCLEOTIDE SEQUENCE [LARGE SCALE GENOMIC DNA]</scope>
    <source>
        <strain evidence="2">ShG14-8</strain>
    </source>
</reference>